<accession>A0A087U816</accession>
<dbReference type="Proteomes" id="UP000054359">
    <property type="component" value="Unassembled WGS sequence"/>
</dbReference>
<gene>
    <name evidence="2" type="ORF">X975_17241</name>
</gene>
<protein>
    <submittedName>
        <fullName evidence="2">Uncharacterized protein</fullName>
    </submittedName>
</protein>
<feature type="compositionally biased region" description="Basic and acidic residues" evidence="1">
    <location>
        <begin position="8"/>
        <end position="32"/>
    </location>
</feature>
<feature type="region of interest" description="Disordered" evidence="1">
    <location>
        <begin position="1"/>
        <end position="32"/>
    </location>
</feature>
<dbReference type="EMBL" id="KK118640">
    <property type="protein sequence ID" value="KFM73505.1"/>
    <property type="molecule type" value="Genomic_DNA"/>
</dbReference>
<dbReference type="AlphaFoldDB" id="A0A087U816"/>
<dbReference type="OrthoDB" id="6472217at2759"/>
<sequence length="109" mass="12512">MEAGQASFKEETKDSVKEMKAGQERMEAGQESVKVEMKAVQEFVKDEMKVVQESVKDEMKAVQETIEAGSKYGSREKKQTQFWFQMQSHHFAKENGNRAAARMFGVNER</sequence>
<organism evidence="2 3">
    <name type="scientific">Stegodyphus mimosarum</name>
    <name type="common">African social velvet spider</name>
    <dbReference type="NCBI Taxonomy" id="407821"/>
    <lineage>
        <taxon>Eukaryota</taxon>
        <taxon>Metazoa</taxon>
        <taxon>Ecdysozoa</taxon>
        <taxon>Arthropoda</taxon>
        <taxon>Chelicerata</taxon>
        <taxon>Arachnida</taxon>
        <taxon>Araneae</taxon>
        <taxon>Araneomorphae</taxon>
        <taxon>Entelegynae</taxon>
        <taxon>Eresoidea</taxon>
        <taxon>Eresidae</taxon>
        <taxon>Stegodyphus</taxon>
    </lineage>
</organism>
<name>A0A087U816_STEMI</name>
<feature type="non-terminal residue" evidence="2">
    <location>
        <position position="109"/>
    </location>
</feature>
<evidence type="ECO:0000313" key="2">
    <source>
        <dbReference type="EMBL" id="KFM73505.1"/>
    </source>
</evidence>
<proteinExistence type="predicted"/>
<reference evidence="2 3" key="1">
    <citation type="submission" date="2013-11" db="EMBL/GenBank/DDBJ databases">
        <title>Genome sequencing of Stegodyphus mimosarum.</title>
        <authorList>
            <person name="Bechsgaard J."/>
        </authorList>
    </citation>
    <scope>NUCLEOTIDE SEQUENCE [LARGE SCALE GENOMIC DNA]</scope>
</reference>
<evidence type="ECO:0000256" key="1">
    <source>
        <dbReference type="SAM" id="MobiDB-lite"/>
    </source>
</evidence>
<keyword evidence="3" id="KW-1185">Reference proteome</keyword>
<evidence type="ECO:0000313" key="3">
    <source>
        <dbReference type="Proteomes" id="UP000054359"/>
    </source>
</evidence>